<comment type="caution">
    <text evidence="2">The sequence shown here is derived from an EMBL/GenBank/DDBJ whole genome shotgun (WGS) entry which is preliminary data.</text>
</comment>
<accession>A0A9P7VLP8</accession>
<name>A0A9P7VLP8_9AGAR</name>
<evidence type="ECO:0000259" key="1">
    <source>
        <dbReference type="Pfam" id="PF22041"/>
    </source>
</evidence>
<dbReference type="Gene3D" id="3.40.30.10">
    <property type="entry name" value="Glutaredoxin"/>
    <property type="match status" value="1"/>
</dbReference>
<protein>
    <recommendedName>
        <fullName evidence="1">Glutathione S-transferase UstS-like C-terminal domain-containing protein</fullName>
    </recommendedName>
</protein>
<dbReference type="EMBL" id="MU250545">
    <property type="protein sequence ID" value="KAG7443473.1"/>
    <property type="molecule type" value="Genomic_DNA"/>
</dbReference>
<dbReference type="OrthoDB" id="4951845at2759"/>
<dbReference type="Proteomes" id="UP000812287">
    <property type="component" value="Unassembled WGS sequence"/>
</dbReference>
<organism evidence="2 3">
    <name type="scientific">Guyanagaster necrorhizus</name>
    <dbReference type="NCBI Taxonomy" id="856835"/>
    <lineage>
        <taxon>Eukaryota</taxon>
        <taxon>Fungi</taxon>
        <taxon>Dikarya</taxon>
        <taxon>Basidiomycota</taxon>
        <taxon>Agaricomycotina</taxon>
        <taxon>Agaricomycetes</taxon>
        <taxon>Agaricomycetidae</taxon>
        <taxon>Agaricales</taxon>
        <taxon>Marasmiineae</taxon>
        <taxon>Physalacriaceae</taxon>
        <taxon>Guyanagaster</taxon>
    </lineage>
</organism>
<gene>
    <name evidence="2" type="ORF">BT62DRAFT_935099</name>
</gene>
<feature type="domain" description="Glutathione S-transferase UstS-like C-terminal" evidence="1">
    <location>
        <begin position="46"/>
        <end position="180"/>
    </location>
</feature>
<reference evidence="2" key="1">
    <citation type="submission" date="2020-11" db="EMBL/GenBank/DDBJ databases">
        <title>Adaptations for nitrogen fixation in a non-lichenized fungal sporocarp promotes dispersal by wood-feeding termites.</title>
        <authorList>
            <consortium name="DOE Joint Genome Institute"/>
            <person name="Koch R.A."/>
            <person name="Yoon G."/>
            <person name="Arayal U."/>
            <person name="Lail K."/>
            <person name="Amirebrahimi M."/>
            <person name="Labutti K."/>
            <person name="Lipzen A."/>
            <person name="Riley R."/>
            <person name="Barry K."/>
            <person name="Henrissat B."/>
            <person name="Grigoriev I.V."/>
            <person name="Herr J.R."/>
            <person name="Aime M.C."/>
        </authorList>
    </citation>
    <scope>NUCLEOTIDE SEQUENCE</scope>
    <source>
        <strain evidence="2">MCA 3950</strain>
    </source>
</reference>
<sequence>MTPYYFLPLINDLSTGAIVSESAAIAEYLNATYPYTPSLFPPGTRALQAAFTSAFEAHIMAIIPFLVPASNAILHPPSQAFFRRTREETFGMTLEEMIPHGEHREKQWALFKHDLGKVDAWIAKGDPFVMGNVPTFADVTMCGWILSFRIIFGEDSPEWKDLSVWHGGRWERLVKSFKKYEVVV</sequence>
<keyword evidence="3" id="KW-1185">Reference proteome</keyword>
<dbReference type="AlphaFoldDB" id="A0A9P7VLP8"/>
<dbReference type="InterPro" id="IPR054416">
    <property type="entry name" value="GST_UstS-like_C"/>
</dbReference>
<dbReference type="Gene3D" id="1.20.1050.10">
    <property type="match status" value="1"/>
</dbReference>
<dbReference type="Pfam" id="PF22041">
    <property type="entry name" value="GST_C_7"/>
    <property type="match status" value="1"/>
</dbReference>
<evidence type="ECO:0000313" key="2">
    <source>
        <dbReference type="EMBL" id="KAG7443473.1"/>
    </source>
</evidence>
<dbReference type="GeneID" id="66109155"/>
<proteinExistence type="predicted"/>
<dbReference type="SUPFAM" id="SSF47616">
    <property type="entry name" value="GST C-terminal domain-like"/>
    <property type="match status" value="1"/>
</dbReference>
<dbReference type="InterPro" id="IPR036282">
    <property type="entry name" value="Glutathione-S-Trfase_C_sf"/>
</dbReference>
<evidence type="ECO:0000313" key="3">
    <source>
        <dbReference type="Proteomes" id="UP000812287"/>
    </source>
</evidence>
<dbReference type="RefSeq" id="XP_043036973.1">
    <property type="nucleotide sequence ID" value="XM_043186858.1"/>
</dbReference>